<dbReference type="RefSeq" id="WP_020212537.1">
    <property type="nucleotide sequence ID" value="NZ_JRLX01000004.1"/>
</dbReference>
<dbReference type="eggNOG" id="ENOG5032XJH">
    <property type="taxonomic scope" value="Bacteria"/>
</dbReference>
<evidence type="ECO:0000313" key="2">
    <source>
        <dbReference type="EMBL" id="KGO87625.1"/>
    </source>
</evidence>
<dbReference type="OrthoDB" id="1113095at2"/>
<dbReference type="Proteomes" id="UP000030152">
    <property type="component" value="Unassembled WGS sequence"/>
</dbReference>
<dbReference type="STRING" id="1121895.GCA_000378485_01398"/>
<sequence length="320" mass="36892">MKKILLLFLALIILQSCNSGNTTANKSIDAKLRKTISNKNDSLIAAMATSNLQIYYALESPEYKKHRQTSTIKPSDLFKKGIFKPKYSVYDEFFVTNTERYVKTEVTSKEHDYTFTFSNDKPQSYISVLKVSGHQFDSLLVITYGLTDEGWKIYAVDIFGFGNWGKSVNDYYRLAKQDDEKGYLVNAYTLARNASDLIDRDTDKKLKWNNTNEIIEYAKDLEAAIDDKYTFPIALQKIRTKPTLLRIEPRAILNHIVPTVNYYTTTSITDTVQLKREKEAIKRELKSIFKKDINFNAPIVYRAYNDPDGTGNSYYLIDKN</sequence>
<keyword evidence="3" id="KW-1185">Reference proteome</keyword>
<reference evidence="2 3" key="1">
    <citation type="submission" date="2013-09" db="EMBL/GenBank/DDBJ databases">
        <authorList>
            <person name="Zeng Z."/>
            <person name="Chen C."/>
        </authorList>
    </citation>
    <scope>NUCLEOTIDE SEQUENCE [LARGE SCALE GENOMIC DNA]</scope>
    <source>
        <strain evidence="2 3">WB 3.3-2</strain>
    </source>
</reference>
<evidence type="ECO:0000313" key="3">
    <source>
        <dbReference type="Proteomes" id="UP000030152"/>
    </source>
</evidence>
<evidence type="ECO:0000256" key="1">
    <source>
        <dbReference type="SAM" id="SignalP"/>
    </source>
</evidence>
<accession>A0A0A2MH72</accession>
<keyword evidence="1" id="KW-0732">Signal</keyword>
<organism evidence="2 3">
    <name type="scientific">Flavobacterium rivuli WB 3.3-2 = DSM 21788</name>
    <dbReference type="NCBI Taxonomy" id="1121895"/>
    <lineage>
        <taxon>Bacteria</taxon>
        <taxon>Pseudomonadati</taxon>
        <taxon>Bacteroidota</taxon>
        <taxon>Flavobacteriia</taxon>
        <taxon>Flavobacteriales</taxon>
        <taxon>Flavobacteriaceae</taxon>
        <taxon>Flavobacterium</taxon>
    </lineage>
</organism>
<name>A0A0A2MH72_9FLAO</name>
<gene>
    <name evidence="2" type="ORF">Q765_05700</name>
</gene>
<dbReference type="PROSITE" id="PS51257">
    <property type="entry name" value="PROKAR_LIPOPROTEIN"/>
    <property type="match status" value="1"/>
</dbReference>
<proteinExistence type="predicted"/>
<feature type="chain" id="PRO_5001992341" description="Lipoprotein" evidence="1">
    <location>
        <begin position="25"/>
        <end position="320"/>
    </location>
</feature>
<comment type="caution">
    <text evidence="2">The sequence shown here is derived from an EMBL/GenBank/DDBJ whole genome shotgun (WGS) entry which is preliminary data.</text>
</comment>
<evidence type="ECO:0008006" key="4">
    <source>
        <dbReference type="Google" id="ProtNLM"/>
    </source>
</evidence>
<dbReference type="AlphaFoldDB" id="A0A0A2MH72"/>
<dbReference type="EMBL" id="JRLX01000004">
    <property type="protein sequence ID" value="KGO87625.1"/>
    <property type="molecule type" value="Genomic_DNA"/>
</dbReference>
<feature type="signal peptide" evidence="1">
    <location>
        <begin position="1"/>
        <end position="24"/>
    </location>
</feature>
<protein>
    <recommendedName>
        <fullName evidence="4">Lipoprotein</fullName>
    </recommendedName>
</protein>